<evidence type="ECO:0000259" key="7">
    <source>
        <dbReference type="Pfam" id="PF00248"/>
    </source>
</evidence>
<dbReference type="Gene3D" id="3.20.20.100">
    <property type="entry name" value="NADP-dependent oxidoreductase domain"/>
    <property type="match status" value="1"/>
</dbReference>
<dbReference type="InterPro" id="IPR020471">
    <property type="entry name" value="AKR"/>
</dbReference>
<dbReference type="Pfam" id="PF00248">
    <property type="entry name" value="Aldo_ket_red"/>
    <property type="match status" value="1"/>
</dbReference>
<keyword evidence="9" id="KW-1185">Reference proteome</keyword>
<keyword evidence="2" id="KW-0521">NADP</keyword>
<evidence type="ECO:0000313" key="9">
    <source>
        <dbReference type="Proteomes" id="UP001353858"/>
    </source>
</evidence>
<dbReference type="InterPro" id="IPR036812">
    <property type="entry name" value="NAD(P)_OxRdtase_dom_sf"/>
</dbReference>
<evidence type="ECO:0000256" key="5">
    <source>
        <dbReference type="PIRSR" id="PIRSR000097-2"/>
    </source>
</evidence>
<reference evidence="9" key="1">
    <citation type="submission" date="2023-01" db="EMBL/GenBank/DDBJ databases">
        <title>Key to firefly adult light organ development and bioluminescence: homeobox transcription factors regulate luciferase expression and transportation to peroxisome.</title>
        <authorList>
            <person name="Fu X."/>
        </authorList>
    </citation>
    <scope>NUCLEOTIDE SEQUENCE [LARGE SCALE GENOMIC DNA]</scope>
</reference>
<evidence type="ECO:0000313" key="8">
    <source>
        <dbReference type="EMBL" id="KAK4885010.1"/>
    </source>
</evidence>
<feature type="site" description="Lowers pKa of active site Tyr" evidence="6">
    <location>
        <position position="93"/>
    </location>
</feature>
<dbReference type="InterPro" id="IPR018170">
    <property type="entry name" value="Aldo/ket_reductase_CS"/>
</dbReference>
<keyword evidence="3" id="KW-0560">Oxidoreductase</keyword>
<evidence type="ECO:0000256" key="1">
    <source>
        <dbReference type="ARBA" id="ARBA00007905"/>
    </source>
</evidence>
<dbReference type="PIRSF" id="PIRSF000097">
    <property type="entry name" value="AKR"/>
    <property type="match status" value="1"/>
</dbReference>
<feature type="active site" description="Proton donor" evidence="4">
    <location>
        <position position="64"/>
    </location>
</feature>
<comment type="similarity">
    <text evidence="1">Belongs to the aldo/keto reductase family.</text>
</comment>
<dbReference type="InterPro" id="IPR023210">
    <property type="entry name" value="NADP_OxRdtase_dom"/>
</dbReference>
<gene>
    <name evidence="8" type="ORF">RN001_001281</name>
</gene>
<dbReference type="SUPFAM" id="SSF51430">
    <property type="entry name" value="NAD(P)-linked oxidoreductase"/>
    <property type="match status" value="1"/>
</dbReference>
<accession>A0AAN7PBC8</accession>
<sequence length="344" mass="39086">MKNILLNNADKIEMPIVGLGTWGAEPAEIKNAILTAMDCGYRHIGMYKLVTPCLTLILDTAFSYNNEEAIGNALKEWFTSGKGRRADVFVTSKLPCVGNRAEDVERFLKLSLENLQLEYLDLYLIHAPFAFKCDSNFTPQLEGDGSFVLDMNDNVLTWKAMEEQVKKGLCRSIGLSNFNAKQLQNIYKASEIKPAVLQIELHAYLQQRELVKLCQQLNIAVTAYSPLGSPGANIYFNTKYNYSLSNFPDILRNFEVNEIAHKHNKTPGQILLKHLIQQDVVVIPKSINPNRIKQNINIFDFKLSAEELKILNSLDKGENGRIFYCLFFKGVEKHPEYPFICKLK</sequence>
<evidence type="ECO:0000256" key="4">
    <source>
        <dbReference type="PIRSR" id="PIRSR000097-1"/>
    </source>
</evidence>
<dbReference type="AlphaFoldDB" id="A0AAN7PBC8"/>
<name>A0AAN7PBC8_9COLE</name>
<dbReference type="PROSITE" id="PS00063">
    <property type="entry name" value="ALDOKETO_REDUCTASE_3"/>
    <property type="match status" value="1"/>
</dbReference>
<comment type="caution">
    <text evidence="8">The sequence shown here is derived from an EMBL/GenBank/DDBJ whole genome shotgun (WGS) entry which is preliminary data.</text>
</comment>
<evidence type="ECO:0000256" key="3">
    <source>
        <dbReference type="ARBA" id="ARBA00023002"/>
    </source>
</evidence>
<evidence type="ECO:0000256" key="2">
    <source>
        <dbReference type="ARBA" id="ARBA00022857"/>
    </source>
</evidence>
<dbReference type="GO" id="GO:0016491">
    <property type="term" value="F:oxidoreductase activity"/>
    <property type="evidence" value="ECO:0007669"/>
    <property type="project" value="UniProtKB-KW"/>
</dbReference>
<dbReference type="PANTHER" id="PTHR11732">
    <property type="entry name" value="ALDO/KETO REDUCTASE"/>
    <property type="match status" value="1"/>
</dbReference>
<feature type="domain" description="NADP-dependent oxidoreductase" evidence="7">
    <location>
        <begin position="18"/>
        <end position="315"/>
    </location>
</feature>
<dbReference type="PROSITE" id="PS00062">
    <property type="entry name" value="ALDOKETO_REDUCTASE_2"/>
    <property type="match status" value="1"/>
</dbReference>
<organism evidence="8 9">
    <name type="scientific">Aquatica leii</name>
    <dbReference type="NCBI Taxonomy" id="1421715"/>
    <lineage>
        <taxon>Eukaryota</taxon>
        <taxon>Metazoa</taxon>
        <taxon>Ecdysozoa</taxon>
        <taxon>Arthropoda</taxon>
        <taxon>Hexapoda</taxon>
        <taxon>Insecta</taxon>
        <taxon>Pterygota</taxon>
        <taxon>Neoptera</taxon>
        <taxon>Endopterygota</taxon>
        <taxon>Coleoptera</taxon>
        <taxon>Polyphaga</taxon>
        <taxon>Elateriformia</taxon>
        <taxon>Elateroidea</taxon>
        <taxon>Lampyridae</taxon>
        <taxon>Luciolinae</taxon>
        <taxon>Aquatica</taxon>
    </lineage>
</organism>
<dbReference type="PRINTS" id="PR00069">
    <property type="entry name" value="ALDKETRDTASE"/>
</dbReference>
<proteinExistence type="inferred from homology"/>
<evidence type="ECO:0000256" key="6">
    <source>
        <dbReference type="PIRSR" id="PIRSR000097-3"/>
    </source>
</evidence>
<dbReference type="Proteomes" id="UP001353858">
    <property type="component" value="Unassembled WGS sequence"/>
</dbReference>
<dbReference type="FunFam" id="3.20.20.100:FF:000006">
    <property type="entry name" value="Aldo-keto reductase family 1 member A1"/>
    <property type="match status" value="1"/>
</dbReference>
<feature type="binding site" evidence="5">
    <location>
        <position position="126"/>
    </location>
    <ligand>
        <name>substrate</name>
    </ligand>
</feature>
<protein>
    <recommendedName>
        <fullName evidence="7">NADP-dependent oxidoreductase domain-containing protein</fullName>
    </recommendedName>
</protein>
<dbReference type="EMBL" id="JARPUR010000001">
    <property type="protein sequence ID" value="KAK4885010.1"/>
    <property type="molecule type" value="Genomic_DNA"/>
</dbReference>